<name>A0A3B0ZKL9_9ZZZZ</name>
<dbReference type="EMBL" id="UOFO01000102">
    <property type="protein sequence ID" value="VAW86819.1"/>
    <property type="molecule type" value="Genomic_DNA"/>
</dbReference>
<dbReference type="AlphaFoldDB" id="A0A3B0ZKL9"/>
<reference evidence="2" key="1">
    <citation type="submission" date="2018-06" db="EMBL/GenBank/DDBJ databases">
        <authorList>
            <person name="Zhirakovskaya E."/>
        </authorList>
    </citation>
    <scope>NUCLEOTIDE SEQUENCE</scope>
</reference>
<gene>
    <name evidence="2" type="ORF">MNBD_GAMMA16-855</name>
</gene>
<feature type="region of interest" description="Disordered" evidence="1">
    <location>
        <begin position="94"/>
        <end position="117"/>
    </location>
</feature>
<evidence type="ECO:0000313" key="2">
    <source>
        <dbReference type="EMBL" id="VAW86819.1"/>
    </source>
</evidence>
<protein>
    <recommendedName>
        <fullName evidence="3">Lipoprotein</fullName>
    </recommendedName>
</protein>
<dbReference type="PROSITE" id="PS51257">
    <property type="entry name" value="PROKAR_LIPOPROTEIN"/>
    <property type="match status" value="1"/>
</dbReference>
<proteinExistence type="predicted"/>
<sequence>MKNQKNKQHFLSGTLLVSLFTFTLGCGFDPTAEKHDDTRYKELQKSDCDQMASLGSSTLVREEPEDHSVVYIQCLKMKALSFAEYQAAAHKARDTGEWDFDSMPMPTNLPKKIETSD</sequence>
<evidence type="ECO:0008006" key="3">
    <source>
        <dbReference type="Google" id="ProtNLM"/>
    </source>
</evidence>
<evidence type="ECO:0000256" key="1">
    <source>
        <dbReference type="SAM" id="MobiDB-lite"/>
    </source>
</evidence>
<organism evidence="2">
    <name type="scientific">hydrothermal vent metagenome</name>
    <dbReference type="NCBI Taxonomy" id="652676"/>
    <lineage>
        <taxon>unclassified sequences</taxon>
        <taxon>metagenomes</taxon>
        <taxon>ecological metagenomes</taxon>
    </lineage>
</organism>
<accession>A0A3B0ZKL9</accession>